<dbReference type="PANTHER" id="PTHR43861">
    <property type="entry name" value="TRANS-ACONITATE 2-METHYLTRANSFERASE-RELATED"/>
    <property type="match status" value="1"/>
</dbReference>
<proteinExistence type="predicted"/>
<dbReference type="AlphaFoldDB" id="A0A1F5ZPA5"/>
<protein>
    <recommendedName>
        <fullName evidence="3">Methyltransferase type 11 domain-containing protein</fullName>
    </recommendedName>
</protein>
<dbReference type="Proteomes" id="UP000177383">
    <property type="component" value="Unassembled WGS sequence"/>
</dbReference>
<accession>A0A1F5ZPA5</accession>
<evidence type="ECO:0000313" key="2">
    <source>
        <dbReference type="Proteomes" id="UP000177383"/>
    </source>
</evidence>
<name>A0A1F5ZPA5_9BACT</name>
<dbReference type="Pfam" id="PF13489">
    <property type="entry name" value="Methyltransf_23"/>
    <property type="match status" value="1"/>
</dbReference>
<dbReference type="STRING" id="1798375.A2773_03495"/>
<evidence type="ECO:0000313" key="1">
    <source>
        <dbReference type="EMBL" id="OGG14336.1"/>
    </source>
</evidence>
<dbReference type="SUPFAM" id="SSF53335">
    <property type="entry name" value="S-adenosyl-L-methionine-dependent methyltransferases"/>
    <property type="match status" value="1"/>
</dbReference>
<dbReference type="CDD" id="cd02440">
    <property type="entry name" value="AdoMet_MTases"/>
    <property type="match status" value="1"/>
</dbReference>
<dbReference type="EMBL" id="MFJE01000021">
    <property type="protein sequence ID" value="OGG14336.1"/>
    <property type="molecule type" value="Genomic_DNA"/>
</dbReference>
<gene>
    <name evidence="1" type="ORF">A2773_03495</name>
</gene>
<sequence length="248" mass="29048">MELYKKEDKEIIFQTQNRDPFFNYLTEIIVSFIDKKKGRVLDLGCGAGRNVLAAARLGLEVVGVDANQKSLEIARDFVGQMRLSGRTKFVKTNITKLRPKQFGMFDYVILQEVIEHVEDYQSLIDFAYSSLKKGGKILITTPNDPKQWNLLDDYAEHVRRFKLNEVEKALKEFKKIKIFTIGFPFHRMVITLYNQLLKLRKRHHEAKSFRKNKIFHGFYYLVGTIFLRLDDLFRFTPWGTTIVAIGEK</sequence>
<comment type="caution">
    <text evidence="1">The sequence shown here is derived from an EMBL/GenBank/DDBJ whole genome shotgun (WGS) entry which is preliminary data.</text>
</comment>
<organism evidence="1 2">
    <name type="scientific">Candidatus Gottesmanbacteria bacterium RIFCSPHIGHO2_01_FULL_39_10</name>
    <dbReference type="NCBI Taxonomy" id="1798375"/>
    <lineage>
        <taxon>Bacteria</taxon>
        <taxon>Candidatus Gottesmaniibacteriota</taxon>
    </lineage>
</organism>
<dbReference type="Gene3D" id="3.40.50.150">
    <property type="entry name" value="Vaccinia Virus protein VP39"/>
    <property type="match status" value="1"/>
</dbReference>
<dbReference type="InterPro" id="IPR029063">
    <property type="entry name" value="SAM-dependent_MTases_sf"/>
</dbReference>
<evidence type="ECO:0008006" key="3">
    <source>
        <dbReference type="Google" id="ProtNLM"/>
    </source>
</evidence>
<reference evidence="1 2" key="1">
    <citation type="journal article" date="2016" name="Nat. Commun.">
        <title>Thousands of microbial genomes shed light on interconnected biogeochemical processes in an aquifer system.</title>
        <authorList>
            <person name="Anantharaman K."/>
            <person name="Brown C.T."/>
            <person name="Hug L.A."/>
            <person name="Sharon I."/>
            <person name="Castelle C.J."/>
            <person name="Probst A.J."/>
            <person name="Thomas B.C."/>
            <person name="Singh A."/>
            <person name="Wilkins M.J."/>
            <person name="Karaoz U."/>
            <person name="Brodie E.L."/>
            <person name="Williams K.H."/>
            <person name="Hubbard S.S."/>
            <person name="Banfield J.F."/>
        </authorList>
    </citation>
    <scope>NUCLEOTIDE SEQUENCE [LARGE SCALE GENOMIC DNA]</scope>
</reference>